<dbReference type="PANTHER" id="PTHR21016:SF25">
    <property type="entry name" value="TM2 DOMAIN-CONTAINING PROTEIN DDB_G0277895-RELATED"/>
    <property type="match status" value="1"/>
</dbReference>
<feature type="transmembrane region" description="Helical" evidence="5">
    <location>
        <begin position="31"/>
        <end position="48"/>
    </location>
</feature>
<dbReference type="InterPro" id="IPR007829">
    <property type="entry name" value="TM2"/>
</dbReference>
<evidence type="ECO:0000256" key="2">
    <source>
        <dbReference type="ARBA" id="ARBA00022692"/>
    </source>
</evidence>
<dbReference type="Proteomes" id="UP000199662">
    <property type="component" value="Unassembled WGS sequence"/>
</dbReference>
<evidence type="ECO:0000259" key="6">
    <source>
        <dbReference type="Pfam" id="PF05154"/>
    </source>
</evidence>
<dbReference type="AlphaFoldDB" id="A0A1H6Z0X7"/>
<organism evidence="7 8">
    <name type="scientific">Propionispira arboris</name>
    <dbReference type="NCBI Taxonomy" id="84035"/>
    <lineage>
        <taxon>Bacteria</taxon>
        <taxon>Bacillati</taxon>
        <taxon>Bacillota</taxon>
        <taxon>Negativicutes</taxon>
        <taxon>Selenomonadales</taxon>
        <taxon>Selenomonadaceae</taxon>
        <taxon>Propionispira</taxon>
    </lineage>
</organism>
<evidence type="ECO:0000313" key="7">
    <source>
        <dbReference type="EMBL" id="SEJ42625.1"/>
    </source>
</evidence>
<sequence>MDSNLLAKSNLSPEQLVLLQSEFDKKKKSKTIAYLLWFFTGAFGGHRFYAGDTIRGICMLLTLGGIGIWALIDVFFIGSRIEEKNDGLESNILQDVLAIAASKKEALSEAVQ</sequence>
<feature type="domain" description="TM2" evidence="6">
    <location>
        <begin position="27"/>
        <end position="75"/>
    </location>
</feature>
<dbReference type="GO" id="GO:0016020">
    <property type="term" value="C:membrane"/>
    <property type="evidence" value="ECO:0007669"/>
    <property type="project" value="UniProtKB-SubCell"/>
</dbReference>
<dbReference type="EMBL" id="FNZK01000007">
    <property type="protein sequence ID" value="SEJ42625.1"/>
    <property type="molecule type" value="Genomic_DNA"/>
</dbReference>
<dbReference type="RefSeq" id="WP_091830930.1">
    <property type="nucleotide sequence ID" value="NZ_FNZK01000007.1"/>
</dbReference>
<reference evidence="8" key="1">
    <citation type="submission" date="2016-10" db="EMBL/GenBank/DDBJ databases">
        <authorList>
            <person name="Varghese N."/>
            <person name="Submissions S."/>
        </authorList>
    </citation>
    <scope>NUCLEOTIDE SEQUENCE [LARGE SCALE GENOMIC DNA]</scope>
    <source>
        <strain evidence="8">DSM 2179</strain>
    </source>
</reference>
<dbReference type="InterPro" id="IPR050932">
    <property type="entry name" value="TM2D1-3-like"/>
</dbReference>
<protein>
    <submittedName>
        <fullName evidence="7">TM2 domain-containing membrane protein YozV</fullName>
    </submittedName>
</protein>
<accession>A0A1H6Z0X7</accession>
<dbReference type="Pfam" id="PF05154">
    <property type="entry name" value="TM2"/>
    <property type="match status" value="1"/>
</dbReference>
<proteinExistence type="predicted"/>
<dbReference type="PANTHER" id="PTHR21016">
    <property type="entry name" value="BETA-AMYLOID BINDING PROTEIN-RELATED"/>
    <property type="match status" value="1"/>
</dbReference>
<evidence type="ECO:0000256" key="3">
    <source>
        <dbReference type="ARBA" id="ARBA00022989"/>
    </source>
</evidence>
<evidence type="ECO:0000256" key="1">
    <source>
        <dbReference type="ARBA" id="ARBA00004141"/>
    </source>
</evidence>
<keyword evidence="3 5" id="KW-1133">Transmembrane helix</keyword>
<evidence type="ECO:0000256" key="4">
    <source>
        <dbReference type="ARBA" id="ARBA00023136"/>
    </source>
</evidence>
<keyword evidence="4 5" id="KW-0472">Membrane</keyword>
<dbReference type="STRING" id="84035.SAMN05660742_10795"/>
<name>A0A1H6Z0X7_9FIRM</name>
<gene>
    <name evidence="7" type="ORF">SAMN05660742_10795</name>
</gene>
<comment type="subcellular location">
    <subcellularLocation>
        <location evidence="1">Membrane</location>
        <topology evidence="1">Multi-pass membrane protein</topology>
    </subcellularLocation>
</comment>
<evidence type="ECO:0000313" key="8">
    <source>
        <dbReference type="Proteomes" id="UP000199662"/>
    </source>
</evidence>
<evidence type="ECO:0000256" key="5">
    <source>
        <dbReference type="SAM" id="Phobius"/>
    </source>
</evidence>
<keyword evidence="8" id="KW-1185">Reference proteome</keyword>
<keyword evidence="2 5" id="KW-0812">Transmembrane</keyword>
<feature type="transmembrane region" description="Helical" evidence="5">
    <location>
        <begin position="54"/>
        <end position="76"/>
    </location>
</feature>